<dbReference type="PANTHER" id="PTHR48081:SF6">
    <property type="entry name" value="PEPTIDASE S9 PROLYL OLIGOPEPTIDASE CATALYTIC DOMAIN-CONTAINING PROTEIN"/>
    <property type="match status" value="1"/>
</dbReference>
<evidence type="ECO:0000259" key="2">
    <source>
        <dbReference type="Pfam" id="PF20434"/>
    </source>
</evidence>
<accession>A0ABU9YWB2</accession>
<dbReference type="GO" id="GO:0016787">
    <property type="term" value="F:hydrolase activity"/>
    <property type="evidence" value="ECO:0007669"/>
    <property type="project" value="UniProtKB-KW"/>
</dbReference>
<organism evidence="3 4">
    <name type="scientific">Uliginosibacterium sediminicola</name>
    <dbReference type="NCBI Taxonomy" id="2024550"/>
    <lineage>
        <taxon>Bacteria</taxon>
        <taxon>Pseudomonadati</taxon>
        <taxon>Pseudomonadota</taxon>
        <taxon>Betaproteobacteria</taxon>
        <taxon>Rhodocyclales</taxon>
        <taxon>Zoogloeaceae</taxon>
        <taxon>Uliginosibacterium</taxon>
    </lineage>
</organism>
<protein>
    <submittedName>
        <fullName evidence="3">Alpha/beta hydrolase</fullName>
    </submittedName>
</protein>
<evidence type="ECO:0000313" key="3">
    <source>
        <dbReference type="EMBL" id="MEN3068031.1"/>
    </source>
</evidence>
<sequence length="306" mass="32827">MKAADTSGKASLRSEEIALWAPFSPPGSEGLDLQEQVIDRGQPGDPRRTLSGIATPSLTAYFPQQPNGTAAVLIGGGGYTSLVIDTEGTDVARWLNTLGVTAFVLKHRLPGEGHAEGQLVPLQDGQRALRLVRQRAAEWGLETARIGVVGLSSGAHLASMMGTSFAERVYAPRDAIDAADARPSFMVLGYGPYSANARHCLINPQQAPMLPVEKQALYDRFPTDQQIHADTPPCFLMHTDNDPRVNPLNSIRFYLALKAAGLPAELHIFQDGGHGVAIRSSAGYPVASWPQLCANWLQQQGFLPAA</sequence>
<dbReference type="SUPFAM" id="SSF53474">
    <property type="entry name" value="alpha/beta-Hydrolases"/>
    <property type="match status" value="1"/>
</dbReference>
<evidence type="ECO:0000313" key="4">
    <source>
        <dbReference type="Proteomes" id="UP001410394"/>
    </source>
</evidence>
<dbReference type="Proteomes" id="UP001410394">
    <property type="component" value="Unassembled WGS sequence"/>
</dbReference>
<proteinExistence type="predicted"/>
<keyword evidence="4" id="KW-1185">Reference proteome</keyword>
<feature type="domain" description="BD-FAE-like" evidence="2">
    <location>
        <begin position="61"/>
        <end position="255"/>
    </location>
</feature>
<name>A0ABU9YWB2_9RHOO</name>
<reference evidence="3 4" key="1">
    <citation type="journal article" date="2018" name="Int. J. Syst. Evol. Microbiol.">
        <title>Uliginosibacterium sediminicola sp. nov., isolated from freshwater sediment.</title>
        <authorList>
            <person name="Hwang W.M."/>
            <person name="Kim S.M."/>
            <person name="Kang K."/>
            <person name="Ahn T.Y."/>
        </authorList>
    </citation>
    <scope>NUCLEOTIDE SEQUENCE [LARGE SCALE GENOMIC DNA]</scope>
    <source>
        <strain evidence="3 4">M1-21</strain>
    </source>
</reference>
<dbReference type="PANTHER" id="PTHR48081">
    <property type="entry name" value="AB HYDROLASE SUPERFAMILY PROTEIN C4A8.06C"/>
    <property type="match status" value="1"/>
</dbReference>
<dbReference type="Gene3D" id="3.40.50.1820">
    <property type="entry name" value="alpha/beta hydrolase"/>
    <property type="match status" value="1"/>
</dbReference>
<dbReference type="InterPro" id="IPR050300">
    <property type="entry name" value="GDXG_lipolytic_enzyme"/>
</dbReference>
<dbReference type="RefSeq" id="WP_345918794.1">
    <property type="nucleotide sequence ID" value="NZ_JBDIVE010000002.1"/>
</dbReference>
<gene>
    <name evidence="3" type="ORF">ABDB84_06025</name>
</gene>
<dbReference type="Pfam" id="PF20434">
    <property type="entry name" value="BD-FAE"/>
    <property type="match status" value="1"/>
</dbReference>
<evidence type="ECO:0000256" key="1">
    <source>
        <dbReference type="ARBA" id="ARBA00022801"/>
    </source>
</evidence>
<dbReference type="EMBL" id="JBDIVE010000002">
    <property type="protein sequence ID" value="MEN3068031.1"/>
    <property type="molecule type" value="Genomic_DNA"/>
</dbReference>
<dbReference type="InterPro" id="IPR029058">
    <property type="entry name" value="AB_hydrolase_fold"/>
</dbReference>
<dbReference type="InterPro" id="IPR049492">
    <property type="entry name" value="BD-FAE-like_dom"/>
</dbReference>
<comment type="caution">
    <text evidence="3">The sequence shown here is derived from an EMBL/GenBank/DDBJ whole genome shotgun (WGS) entry which is preliminary data.</text>
</comment>
<keyword evidence="1 3" id="KW-0378">Hydrolase</keyword>